<dbReference type="AlphaFoldDB" id="A0A381NSR8"/>
<name>A0A381NSR8_9ZZZZ</name>
<feature type="compositionally biased region" description="Basic and acidic residues" evidence="1">
    <location>
        <begin position="43"/>
        <end position="53"/>
    </location>
</feature>
<sequence length="53" mass="5474">MGKEVDTGVSAPHSPGRSVIDYPVSHPLANHDSCAVSVGPDAVGHDRRVGNPQ</sequence>
<proteinExistence type="predicted"/>
<dbReference type="EMBL" id="UINC01000573">
    <property type="protein sequence ID" value="SUZ57686.1"/>
    <property type="molecule type" value="Genomic_DNA"/>
</dbReference>
<evidence type="ECO:0000256" key="1">
    <source>
        <dbReference type="SAM" id="MobiDB-lite"/>
    </source>
</evidence>
<gene>
    <name evidence="2" type="ORF">METZ01_LOCUS10540</name>
</gene>
<accession>A0A381NSR8</accession>
<feature type="non-terminal residue" evidence="2">
    <location>
        <position position="53"/>
    </location>
</feature>
<protein>
    <submittedName>
        <fullName evidence="2">Uncharacterized protein</fullName>
    </submittedName>
</protein>
<evidence type="ECO:0000313" key="2">
    <source>
        <dbReference type="EMBL" id="SUZ57686.1"/>
    </source>
</evidence>
<reference evidence="2" key="1">
    <citation type="submission" date="2018-05" db="EMBL/GenBank/DDBJ databases">
        <authorList>
            <person name="Lanie J.A."/>
            <person name="Ng W.-L."/>
            <person name="Kazmierczak K.M."/>
            <person name="Andrzejewski T.M."/>
            <person name="Davidsen T.M."/>
            <person name="Wayne K.J."/>
            <person name="Tettelin H."/>
            <person name="Glass J.I."/>
            <person name="Rusch D."/>
            <person name="Podicherti R."/>
            <person name="Tsui H.-C.T."/>
            <person name="Winkler M.E."/>
        </authorList>
    </citation>
    <scope>NUCLEOTIDE SEQUENCE</scope>
</reference>
<organism evidence="2">
    <name type="scientific">marine metagenome</name>
    <dbReference type="NCBI Taxonomy" id="408172"/>
    <lineage>
        <taxon>unclassified sequences</taxon>
        <taxon>metagenomes</taxon>
        <taxon>ecological metagenomes</taxon>
    </lineage>
</organism>
<feature type="region of interest" description="Disordered" evidence="1">
    <location>
        <begin position="1"/>
        <end position="53"/>
    </location>
</feature>